<accession>A0ABP9HKK4</accession>
<proteinExistence type="predicted"/>
<reference evidence="2" key="1">
    <citation type="journal article" date="2019" name="Int. J. Syst. Evol. Microbiol.">
        <title>The Global Catalogue of Microorganisms (GCM) 10K type strain sequencing project: providing services to taxonomists for standard genome sequencing and annotation.</title>
        <authorList>
            <consortium name="The Broad Institute Genomics Platform"/>
            <consortium name="The Broad Institute Genome Sequencing Center for Infectious Disease"/>
            <person name="Wu L."/>
            <person name="Ma J."/>
        </authorList>
    </citation>
    <scope>NUCLEOTIDE SEQUENCE [LARGE SCALE GENOMIC DNA]</scope>
    <source>
        <strain evidence="2">JCM 17986</strain>
    </source>
</reference>
<dbReference type="EMBL" id="BAABHS010000015">
    <property type="protein sequence ID" value="GAA4972900.1"/>
    <property type="molecule type" value="Genomic_DNA"/>
</dbReference>
<dbReference type="Proteomes" id="UP001500466">
    <property type="component" value="Unassembled WGS sequence"/>
</dbReference>
<name>A0ABP9HKK4_9ACTN</name>
<evidence type="ECO:0000313" key="1">
    <source>
        <dbReference type="EMBL" id="GAA4972900.1"/>
    </source>
</evidence>
<dbReference type="Gene3D" id="3.40.50.300">
    <property type="entry name" value="P-loop containing nucleotide triphosphate hydrolases"/>
    <property type="match status" value="1"/>
</dbReference>
<gene>
    <name evidence="1" type="ORF">GCM10023205_44010</name>
</gene>
<dbReference type="RefSeq" id="WP_345677317.1">
    <property type="nucleotide sequence ID" value="NZ_BAABHS010000015.1"/>
</dbReference>
<evidence type="ECO:0000313" key="2">
    <source>
        <dbReference type="Proteomes" id="UP001500466"/>
    </source>
</evidence>
<evidence type="ECO:0008006" key="3">
    <source>
        <dbReference type="Google" id="ProtNLM"/>
    </source>
</evidence>
<sequence length="378" mass="41999">MPETINPFGAPGDPVTRQRPYRCPYCFATFAMAGLRFSCDGGRHQDAGLFASPLGRAHAPCPTCGVEAARPRCGRCHRYLPDRHLETPMLLIALAGPRNSGKTTYLAALFRRLDGVLADECGYAMTAADDYTRAALKETFHIGDGEPLAATRRGGGTHMQIVIRLERTPQPGRRFYARGRAKALTVVLFDAEGEDFDATRHHLDYFSQNELGHLAAADAVLFMVDTAAIPGARSAADGSLDSAATTSAEVVEQVTRFLRGPRRRRDDKIDVDAGLVLTKIDLARVDRGSMLRRPRPPVGYQANDRAAVHQELRARLREWEARQTERIIEHAYRDYQLFGVSALGNDLKRGEWHPERIHPYRVEDPLLWLLAKAGFLEG</sequence>
<organism evidence="1 2">
    <name type="scientific">Yinghuangia aomiensis</name>
    <dbReference type="NCBI Taxonomy" id="676205"/>
    <lineage>
        <taxon>Bacteria</taxon>
        <taxon>Bacillati</taxon>
        <taxon>Actinomycetota</taxon>
        <taxon>Actinomycetes</taxon>
        <taxon>Kitasatosporales</taxon>
        <taxon>Streptomycetaceae</taxon>
        <taxon>Yinghuangia</taxon>
    </lineage>
</organism>
<dbReference type="InterPro" id="IPR027417">
    <property type="entry name" value="P-loop_NTPase"/>
</dbReference>
<keyword evidence="2" id="KW-1185">Reference proteome</keyword>
<dbReference type="SUPFAM" id="SSF52540">
    <property type="entry name" value="P-loop containing nucleoside triphosphate hydrolases"/>
    <property type="match status" value="1"/>
</dbReference>
<protein>
    <recommendedName>
        <fullName evidence="3">50S ribosome-binding GTPase</fullName>
    </recommendedName>
</protein>
<comment type="caution">
    <text evidence="1">The sequence shown here is derived from an EMBL/GenBank/DDBJ whole genome shotgun (WGS) entry which is preliminary data.</text>
</comment>